<dbReference type="AlphaFoldDB" id="A0A2H3JXE5"/>
<dbReference type="InterPro" id="IPR011009">
    <property type="entry name" value="Kinase-like_dom_sf"/>
</dbReference>
<evidence type="ECO:0000313" key="6">
    <source>
        <dbReference type="Proteomes" id="UP000218811"/>
    </source>
</evidence>
<comment type="similarity">
    <text evidence="1">Belongs to the protein kinase superfamily. STE Ser/Thr protein kinase family. STE20 subfamily.</text>
</comment>
<evidence type="ECO:0000259" key="4">
    <source>
        <dbReference type="PROSITE" id="PS50011"/>
    </source>
</evidence>
<dbReference type="PROSITE" id="PS00108">
    <property type="entry name" value="PROTEIN_KINASE_ST"/>
    <property type="match status" value="1"/>
</dbReference>
<proteinExistence type="inferred from homology"/>
<keyword evidence="5" id="KW-0418">Kinase</keyword>
<dbReference type="InterPro" id="IPR008271">
    <property type="entry name" value="Ser/Thr_kinase_AS"/>
</dbReference>
<dbReference type="Pfam" id="PF00069">
    <property type="entry name" value="Pkinase"/>
    <property type="match status" value="1"/>
</dbReference>
<keyword evidence="5" id="KW-0808">Transferase</keyword>
<dbReference type="Proteomes" id="UP000218811">
    <property type="component" value="Unassembled WGS sequence"/>
</dbReference>
<dbReference type="PANTHER" id="PTHR45832">
    <property type="entry name" value="SERINE/THREONINE-PROTEIN KINASE SAMKA-RELATED-RELATED"/>
    <property type="match status" value="1"/>
</dbReference>
<dbReference type="GO" id="GO:0005524">
    <property type="term" value="F:ATP binding"/>
    <property type="evidence" value="ECO:0007669"/>
    <property type="project" value="UniProtKB-KW"/>
</dbReference>
<name>A0A2H3JXE5_WOLCO</name>
<keyword evidence="6" id="KW-1185">Reference proteome</keyword>
<dbReference type="SMART" id="SM00220">
    <property type="entry name" value="S_TKc"/>
    <property type="match status" value="1"/>
</dbReference>
<dbReference type="InterPro" id="IPR051931">
    <property type="entry name" value="PAK3-like"/>
</dbReference>
<organism evidence="5 6">
    <name type="scientific">Wolfiporia cocos (strain MD-104)</name>
    <name type="common">Brown rot fungus</name>
    <dbReference type="NCBI Taxonomy" id="742152"/>
    <lineage>
        <taxon>Eukaryota</taxon>
        <taxon>Fungi</taxon>
        <taxon>Dikarya</taxon>
        <taxon>Basidiomycota</taxon>
        <taxon>Agaricomycotina</taxon>
        <taxon>Agaricomycetes</taxon>
        <taxon>Polyporales</taxon>
        <taxon>Phaeolaceae</taxon>
        <taxon>Wolfiporia</taxon>
    </lineage>
</organism>
<dbReference type="PROSITE" id="PS50011">
    <property type="entry name" value="PROTEIN_KINASE_DOM"/>
    <property type="match status" value="1"/>
</dbReference>
<dbReference type="STRING" id="742152.A0A2H3JXE5"/>
<dbReference type="PANTHER" id="PTHR45832:SF22">
    <property type="entry name" value="SERINE_THREONINE-PROTEIN KINASE SAMKA-RELATED"/>
    <property type="match status" value="1"/>
</dbReference>
<feature type="domain" description="Protein kinase" evidence="4">
    <location>
        <begin position="1"/>
        <end position="197"/>
    </location>
</feature>
<keyword evidence="3" id="KW-0067">ATP-binding</keyword>
<gene>
    <name evidence="5" type="ORF">WOLCODRAFT_99411</name>
</gene>
<dbReference type="SUPFAM" id="SSF56112">
    <property type="entry name" value="Protein kinase-like (PK-like)"/>
    <property type="match status" value="1"/>
</dbReference>
<protein>
    <submittedName>
        <fullName evidence="5">Kinase-like protein</fullName>
    </submittedName>
</protein>
<dbReference type="OMA" id="HYTRSEC"/>
<dbReference type="OrthoDB" id="248923at2759"/>
<dbReference type="InterPro" id="IPR000719">
    <property type="entry name" value="Prot_kinase_dom"/>
</dbReference>
<evidence type="ECO:0000256" key="1">
    <source>
        <dbReference type="ARBA" id="ARBA00008874"/>
    </source>
</evidence>
<accession>A0A2H3JXE5</accession>
<evidence type="ECO:0000256" key="2">
    <source>
        <dbReference type="ARBA" id="ARBA00022741"/>
    </source>
</evidence>
<sequence>MRRTQHDNIMDFLECFLHNMEVWIVMEHMAGSLTDIIASPTVRMTERQMASILCETAQALDHIHRQDMIHRDVKSDNVLLSKMGDFGLCAQSSSRTTQLGTLLWMAPEIFRGETYGSKIDIWALGIVAFEMIEGNPPYAGKKDVSAVYHITQGRTPVIHIQNPQRLSAEFRDFLVKTLQPDANHRLSAEGVLQHPFLSSGDFDTAHQGHAE</sequence>
<dbReference type="Gene3D" id="1.10.510.10">
    <property type="entry name" value="Transferase(Phosphotransferase) domain 1"/>
    <property type="match status" value="1"/>
</dbReference>
<keyword evidence="2" id="KW-0547">Nucleotide-binding</keyword>
<dbReference type="EMBL" id="KB468113">
    <property type="protein sequence ID" value="PCH40847.1"/>
    <property type="molecule type" value="Genomic_DNA"/>
</dbReference>
<evidence type="ECO:0000256" key="3">
    <source>
        <dbReference type="ARBA" id="ARBA00022840"/>
    </source>
</evidence>
<evidence type="ECO:0000313" key="5">
    <source>
        <dbReference type="EMBL" id="PCH40847.1"/>
    </source>
</evidence>
<reference evidence="5 6" key="1">
    <citation type="journal article" date="2012" name="Science">
        <title>The Paleozoic origin of enzymatic lignin decomposition reconstructed from 31 fungal genomes.</title>
        <authorList>
            <person name="Floudas D."/>
            <person name="Binder M."/>
            <person name="Riley R."/>
            <person name="Barry K."/>
            <person name="Blanchette R.A."/>
            <person name="Henrissat B."/>
            <person name="Martinez A.T."/>
            <person name="Otillar R."/>
            <person name="Spatafora J.W."/>
            <person name="Yadav J.S."/>
            <person name="Aerts A."/>
            <person name="Benoit I."/>
            <person name="Boyd A."/>
            <person name="Carlson A."/>
            <person name="Copeland A."/>
            <person name="Coutinho P.M."/>
            <person name="de Vries R.P."/>
            <person name="Ferreira P."/>
            <person name="Findley K."/>
            <person name="Foster B."/>
            <person name="Gaskell J."/>
            <person name="Glotzer D."/>
            <person name="Gorecki P."/>
            <person name="Heitman J."/>
            <person name="Hesse C."/>
            <person name="Hori C."/>
            <person name="Igarashi K."/>
            <person name="Jurgens J.A."/>
            <person name="Kallen N."/>
            <person name="Kersten P."/>
            <person name="Kohler A."/>
            <person name="Kuees U."/>
            <person name="Kumar T.K.A."/>
            <person name="Kuo A."/>
            <person name="LaButti K."/>
            <person name="Larrondo L.F."/>
            <person name="Lindquist E."/>
            <person name="Ling A."/>
            <person name="Lombard V."/>
            <person name="Lucas S."/>
            <person name="Lundell T."/>
            <person name="Martin R."/>
            <person name="McLaughlin D.J."/>
            <person name="Morgenstern I."/>
            <person name="Morin E."/>
            <person name="Murat C."/>
            <person name="Nagy L.G."/>
            <person name="Nolan M."/>
            <person name="Ohm R.A."/>
            <person name="Patyshakuliyeva A."/>
            <person name="Rokas A."/>
            <person name="Ruiz-Duenas F.J."/>
            <person name="Sabat G."/>
            <person name="Salamov A."/>
            <person name="Samejima M."/>
            <person name="Schmutz J."/>
            <person name="Slot J.C."/>
            <person name="St John F."/>
            <person name="Stenlid J."/>
            <person name="Sun H."/>
            <person name="Sun S."/>
            <person name="Syed K."/>
            <person name="Tsang A."/>
            <person name="Wiebenga A."/>
            <person name="Young D."/>
            <person name="Pisabarro A."/>
            <person name="Eastwood D.C."/>
            <person name="Martin F."/>
            <person name="Cullen D."/>
            <person name="Grigoriev I.V."/>
            <person name="Hibbett D.S."/>
        </authorList>
    </citation>
    <scope>NUCLEOTIDE SEQUENCE [LARGE SCALE GENOMIC DNA]</scope>
    <source>
        <strain evidence="5 6">MD-104</strain>
    </source>
</reference>
<dbReference type="GO" id="GO:0004672">
    <property type="term" value="F:protein kinase activity"/>
    <property type="evidence" value="ECO:0007669"/>
    <property type="project" value="InterPro"/>
</dbReference>